<dbReference type="RefSeq" id="WP_180153376.1">
    <property type="nucleotide sequence ID" value="NZ_JACCEM010000001.1"/>
</dbReference>
<comment type="caution">
    <text evidence="3">The sequence shown here is derived from an EMBL/GenBank/DDBJ whole genome shotgun (WGS) entry which is preliminary data.</text>
</comment>
<dbReference type="SUPFAM" id="SSF89796">
    <property type="entry name" value="CoA-transferase family III (CaiB/BaiF)"/>
    <property type="match status" value="1"/>
</dbReference>
<dbReference type="EMBL" id="JACCEM010000001">
    <property type="protein sequence ID" value="NYT48108.1"/>
    <property type="molecule type" value="Genomic_DNA"/>
</dbReference>
<evidence type="ECO:0000313" key="3">
    <source>
        <dbReference type="EMBL" id="NYT48108.1"/>
    </source>
</evidence>
<evidence type="ECO:0000256" key="1">
    <source>
        <dbReference type="ARBA" id="ARBA00022679"/>
    </source>
</evidence>
<dbReference type="InterPro" id="IPR044855">
    <property type="entry name" value="CoA-Trfase_III_dom3_sf"/>
</dbReference>
<dbReference type="GO" id="GO:0008410">
    <property type="term" value="F:CoA-transferase activity"/>
    <property type="evidence" value="ECO:0007669"/>
    <property type="project" value="TreeGrafter"/>
</dbReference>
<proteinExistence type="predicted"/>
<keyword evidence="1 3" id="KW-0808">Transferase</keyword>
<dbReference type="InterPro" id="IPR023606">
    <property type="entry name" value="CoA-Trfase_III_dom_1_sf"/>
</dbReference>
<dbReference type="AlphaFoldDB" id="A0A853FTU5"/>
<dbReference type="InterPro" id="IPR050483">
    <property type="entry name" value="CoA-transferase_III_domain"/>
</dbReference>
<protein>
    <submittedName>
        <fullName evidence="3">CoA transferase</fullName>
    </submittedName>
</protein>
<name>A0A853FTU5_9BURK</name>
<evidence type="ECO:0000313" key="4">
    <source>
        <dbReference type="Proteomes" id="UP000559809"/>
    </source>
</evidence>
<dbReference type="InterPro" id="IPR003673">
    <property type="entry name" value="CoA-Trfase_fam_III"/>
</dbReference>
<dbReference type="PANTHER" id="PTHR48207:SF3">
    <property type="entry name" value="SUCCINATE--HYDROXYMETHYLGLUTARATE COA-TRANSFERASE"/>
    <property type="match status" value="1"/>
</dbReference>
<dbReference type="Gene3D" id="3.30.1540.10">
    <property type="entry name" value="formyl-coa transferase, domain 3"/>
    <property type="match status" value="1"/>
</dbReference>
<reference evidence="3 4" key="1">
    <citation type="submission" date="2020-07" db="EMBL/GenBank/DDBJ databases">
        <title>Taxonomic revisions and descriptions of new bacterial species based on genomic comparisons in the high-G+C-content subgroup of the family Alcaligenaceae.</title>
        <authorList>
            <person name="Szabo A."/>
            <person name="Felfoldi T."/>
        </authorList>
    </citation>
    <scope>NUCLEOTIDE SEQUENCE [LARGE SCALE GENOMIC DNA]</scope>
    <source>
        <strain evidence="3 4">LMG 24012</strain>
    </source>
</reference>
<dbReference type="Pfam" id="PF02515">
    <property type="entry name" value="CoA_transf_3"/>
    <property type="match status" value="1"/>
</dbReference>
<keyword evidence="4" id="KW-1185">Reference proteome</keyword>
<sequence>MSSVLEGIKVLELCEVFQGPLAGQILGDFGADVIKIEKPGKGDSLRHSDTVATALGKMGGYFAAVNRNKRSICLNLKDDGDRAAFLELVKEADVLMHNYRPGVLEKLGFGYDRLEPLNPGLIYAAASGFGETGPLSGMAGQDFLIQSISGLGKKTTAGGDHPTFINVPIADYTSGVLLAQGILLALLERNRSGRGQQVNVSLFSALIAMQSLEAATLLNYDYETRWYERALNFTAAASDGWLSVIGFFRDNPLQLICRALGIEDLSLKPEWRDKHAQARHKEEIAAMLRPLFKAMTVEESVGRLQGQGVLAAPILGLDEALAHAQTRENGLIAAVPVDGQEDMRLVANPLRLSRTPATVRRGPPALGAHRDEILDN</sequence>
<gene>
    <name evidence="3" type="ORF">H0A72_02180</name>
</gene>
<dbReference type="Gene3D" id="3.40.50.10540">
    <property type="entry name" value="Crotonobetainyl-coa:carnitine coa-transferase, domain 1"/>
    <property type="match status" value="1"/>
</dbReference>
<accession>A0A853FTU5</accession>
<evidence type="ECO:0000256" key="2">
    <source>
        <dbReference type="SAM" id="MobiDB-lite"/>
    </source>
</evidence>
<dbReference type="Proteomes" id="UP000559809">
    <property type="component" value="Unassembled WGS sequence"/>
</dbReference>
<dbReference type="PANTHER" id="PTHR48207">
    <property type="entry name" value="SUCCINATE--HYDROXYMETHYLGLUTARATE COA-TRANSFERASE"/>
    <property type="match status" value="1"/>
</dbReference>
<feature type="region of interest" description="Disordered" evidence="2">
    <location>
        <begin position="356"/>
        <end position="376"/>
    </location>
</feature>
<organism evidence="3 4">
    <name type="scientific">Parapusillimonas granuli</name>
    <dbReference type="NCBI Taxonomy" id="380911"/>
    <lineage>
        <taxon>Bacteria</taxon>
        <taxon>Pseudomonadati</taxon>
        <taxon>Pseudomonadota</taxon>
        <taxon>Betaproteobacteria</taxon>
        <taxon>Burkholderiales</taxon>
        <taxon>Alcaligenaceae</taxon>
        <taxon>Parapusillimonas</taxon>
    </lineage>
</organism>